<gene>
    <name evidence="2" type="ORF">G7043_29385</name>
</gene>
<evidence type="ECO:0008006" key="4">
    <source>
        <dbReference type="Google" id="ProtNLM"/>
    </source>
</evidence>
<dbReference type="EMBL" id="JAAMPJ010000008">
    <property type="protein sequence ID" value="NGY63042.1"/>
    <property type="molecule type" value="Genomic_DNA"/>
</dbReference>
<organism evidence="2 3">
    <name type="scientific">Lentzea alba</name>
    <dbReference type="NCBI Taxonomy" id="2714351"/>
    <lineage>
        <taxon>Bacteria</taxon>
        <taxon>Bacillati</taxon>
        <taxon>Actinomycetota</taxon>
        <taxon>Actinomycetes</taxon>
        <taxon>Pseudonocardiales</taxon>
        <taxon>Pseudonocardiaceae</taxon>
        <taxon>Lentzea</taxon>
    </lineage>
</organism>
<keyword evidence="1" id="KW-0812">Transmembrane</keyword>
<proteinExistence type="predicted"/>
<keyword evidence="1" id="KW-1133">Transmembrane helix</keyword>
<evidence type="ECO:0000313" key="2">
    <source>
        <dbReference type="EMBL" id="NGY63042.1"/>
    </source>
</evidence>
<evidence type="ECO:0000256" key="1">
    <source>
        <dbReference type="SAM" id="Phobius"/>
    </source>
</evidence>
<dbReference type="AlphaFoldDB" id="A0A7C9RXI2"/>
<feature type="transmembrane region" description="Helical" evidence="1">
    <location>
        <begin position="7"/>
        <end position="25"/>
    </location>
</feature>
<dbReference type="RefSeq" id="WP_166050985.1">
    <property type="nucleotide sequence ID" value="NZ_JAAMPJ010000008.1"/>
</dbReference>
<accession>A0A7C9RXI2</accession>
<evidence type="ECO:0000313" key="3">
    <source>
        <dbReference type="Proteomes" id="UP000481360"/>
    </source>
</evidence>
<keyword evidence="3" id="KW-1185">Reference proteome</keyword>
<dbReference type="Proteomes" id="UP000481360">
    <property type="component" value="Unassembled WGS sequence"/>
</dbReference>
<comment type="caution">
    <text evidence="2">The sequence shown here is derived from an EMBL/GenBank/DDBJ whole genome shotgun (WGS) entry which is preliminary data.</text>
</comment>
<name>A0A7C9RXI2_9PSEU</name>
<keyword evidence="1" id="KW-0472">Membrane</keyword>
<reference evidence="2 3" key="1">
    <citation type="submission" date="2020-03" db="EMBL/GenBank/DDBJ databases">
        <title>Isolation and identification of active actinomycetes.</title>
        <authorList>
            <person name="Sun X."/>
        </authorList>
    </citation>
    <scope>NUCLEOTIDE SEQUENCE [LARGE SCALE GENOMIC DNA]</scope>
    <source>
        <strain evidence="2 3">NEAU-D13</strain>
    </source>
</reference>
<sequence length="148" mass="16910">MRFSLKFNAVALVVVTAVAALLHLWQDASEPWFNVQVLLVAFVAPEVVRFTEPFVWRYFTLHRTTYYVTNQRVVSTPGRRTRATRLTAVDALMVVEEPDGSGYVRVDRRIMPDGFQHRTVTELLHVPDVREVVNLLSTLTGRTPVNID</sequence>
<protein>
    <recommendedName>
        <fullName evidence="4">PH domain-containing protein</fullName>
    </recommendedName>
</protein>